<comment type="caution">
    <text evidence="1">The sequence shown here is derived from an EMBL/GenBank/DDBJ whole genome shotgun (WGS) entry which is preliminary data.</text>
</comment>
<name>A0ACC2YQ20_9PEZI</name>
<reference evidence="1" key="1">
    <citation type="submission" date="2022-10" db="EMBL/GenBank/DDBJ databases">
        <title>Culturing micro-colonial fungi from biological soil crusts in the Mojave desert and describing Neophaeococcomyces mojavensis, and introducing the new genera and species Taxawa tesnikishii.</title>
        <authorList>
            <person name="Kurbessoian T."/>
            <person name="Stajich J.E."/>
        </authorList>
    </citation>
    <scope>NUCLEOTIDE SEQUENCE</scope>
    <source>
        <strain evidence="1">JES_115</strain>
    </source>
</reference>
<proteinExistence type="predicted"/>
<evidence type="ECO:0000313" key="1">
    <source>
        <dbReference type="EMBL" id="KAJ9637224.1"/>
    </source>
</evidence>
<dbReference type="EMBL" id="JAPDRP010000023">
    <property type="protein sequence ID" value="KAJ9637224.1"/>
    <property type="molecule type" value="Genomic_DNA"/>
</dbReference>
<keyword evidence="2" id="KW-1185">Reference proteome</keyword>
<organism evidence="1 2">
    <name type="scientific">Coniosporium tulheliwenetii</name>
    <dbReference type="NCBI Taxonomy" id="3383036"/>
    <lineage>
        <taxon>Eukaryota</taxon>
        <taxon>Fungi</taxon>
        <taxon>Dikarya</taxon>
        <taxon>Ascomycota</taxon>
        <taxon>Pezizomycotina</taxon>
        <taxon>Dothideomycetes</taxon>
        <taxon>Dothideomycetes incertae sedis</taxon>
        <taxon>Coniosporium</taxon>
    </lineage>
</organism>
<accession>A0ACC2YQ20</accession>
<evidence type="ECO:0000313" key="2">
    <source>
        <dbReference type="Proteomes" id="UP001172680"/>
    </source>
</evidence>
<protein>
    <submittedName>
        <fullName evidence="1">Uncharacterized protein</fullName>
    </submittedName>
</protein>
<dbReference type="Proteomes" id="UP001172680">
    <property type="component" value="Unassembled WGS sequence"/>
</dbReference>
<gene>
    <name evidence="1" type="ORF">H2199_007510</name>
</gene>
<sequence length="435" mass="49013">MTEPTLTEWDALGAYSSYVGAALAAYGKFQEVFGPAKQTVDWNRYIVASERRIIAAIKQEKFKDHTRELKHPISPQNIQAFETGIGIDVLRKNIGDLQEVVIYFARDAPGDYGTYGFLLLAYTLLYVLLTTEETYFIAVEGKKSGRTIISQTIADGIAAIEAWPDRYFTQRATHMSIEVEHKYEGGGGILGRPGEKRFTGWYIVHDAASDPAVASFEGKSFYRLFPNKVQMVTDSYKNSEMATTTVPNLLKEWKDLHAQALRAEAKPLPSPQKPVDPFDVFVSNAWYRLRVFSPPYLAIDVVNDPSTIAIDAQLHLTPESNVSGQFWQLRRSRSSPGSWNLCTLFLGTKMCLDVYGDDKKRPHLAPAGNYSGQQWQITDRRDGSWSLTNAYSGPELLLDVRPDGLGGLCLSDRQEESRTQRWLFLKIRQITEEGF</sequence>